<evidence type="ECO:0000256" key="6">
    <source>
        <dbReference type="ARBA" id="ARBA00022989"/>
    </source>
</evidence>
<evidence type="ECO:0000256" key="7">
    <source>
        <dbReference type="ARBA" id="ARBA00023136"/>
    </source>
</evidence>
<sequence>MRRDALSAAVPVRAAGGAVAVGVALAVTFAWMVGWYWPTAREIAGIWWRSETFAHGLAVLPLCAWLVWRQRARLAGLRPAPRAWPALAVVAGAGVAWMLGQLAAVAALSHLAFATMLVAVLAGVLGGQAARVLAFPLGFLFFGVPLGEFLMPWLMAHTATFTVGALRLSGVPVFQEGLHFIVPNGRWSVVEACSGIRYLIASLMIGTLYAHLHYRSLRRRLAFVALAAVVPIVANWMRAYLIVLLGYLSDNRVAAGVDHLIYGWVFFGVVILLMFAIGARWREDLQPGPVPTAPRVQAAVPAGRALAAVAVLAAASAFFPLLQAHLDAPQADYRVALAWPAEVPGWVEDPAAESEFRPHYLGARGELRRSWRRGDEVVSVHLAYFADQRPGHELVTWSNRLVAPESNAWLVHAREADTLPVGTDGGTVEVRRATVTRADERLRVAVWEWYWMDGRVVTSEVRAKVLKALDRLTGRADDAAYIALLVPQGDDPEAARRSARAFAEAAGPALLRVLDDAAVQAGAQR</sequence>
<dbReference type="EC" id="3.4.22.-" evidence="10"/>
<name>A0A4S4AVQ7_9RHOO</name>
<protein>
    <submittedName>
        <fullName evidence="10">Exosortase A</fullName>
        <ecNumber evidence="10">3.4.22.-</ecNumber>
    </submittedName>
</protein>
<feature type="domain" description="Methanolan biosynthesis EpsI" evidence="9">
    <location>
        <begin position="308"/>
        <end position="511"/>
    </location>
</feature>
<dbReference type="RefSeq" id="WP_136348821.1">
    <property type="nucleotide sequence ID" value="NZ_SSOC01000005.1"/>
</dbReference>
<feature type="transmembrane region" description="Helical" evidence="8">
    <location>
        <begin position="12"/>
        <end position="34"/>
    </location>
</feature>
<feature type="transmembrane region" description="Helical" evidence="8">
    <location>
        <begin position="46"/>
        <end position="68"/>
    </location>
</feature>
<evidence type="ECO:0000256" key="2">
    <source>
        <dbReference type="ARBA" id="ARBA00022475"/>
    </source>
</evidence>
<dbReference type="InterPro" id="IPR013426">
    <property type="entry name" value="EpsH-like"/>
</dbReference>
<feature type="transmembrane region" description="Helical" evidence="8">
    <location>
        <begin position="105"/>
        <end position="125"/>
    </location>
</feature>
<organism evidence="10 11">
    <name type="scientific">Pseudothauera nasutitermitis</name>
    <dbReference type="NCBI Taxonomy" id="2565930"/>
    <lineage>
        <taxon>Bacteria</taxon>
        <taxon>Pseudomonadati</taxon>
        <taxon>Pseudomonadota</taxon>
        <taxon>Betaproteobacteria</taxon>
        <taxon>Rhodocyclales</taxon>
        <taxon>Zoogloeaceae</taxon>
        <taxon>Pseudothauera</taxon>
    </lineage>
</organism>
<evidence type="ECO:0000256" key="1">
    <source>
        <dbReference type="ARBA" id="ARBA00004651"/>
    </source>
</evidence>
<keyword evidence="5 10" id="KW-0378">Hydrolase</keyword>
<feature type="transmembrane region" description="Helical" evidence="8">
    <location>
        <begin position="196"/>
        <end position="214"/>
    </location>
</feature>
<dbReference type="Pfam" id="PF09721">
    <property type="entry name" value="Exosortase_EpsH"/>
    <property type="match status" value="1"/>
</dbReference>
<dbReference type="NCBIfam" id="TIGR03109">
    <property type="entry name" value="exosort_XrtA"/>
    <property type="match status" value="1"/>
</dbReference>
<evidence type="ECO:0000313" key="11">
    <source>
        <dbReference type="Proteomes" id="UP000308430"/>
    </source>
</evidence>
<dbReference type="OrthoDB" id="9797363at2"/>
<dbReference type="GO" id="GO:0008233">
    <property type="term" value="F:peptidase activity"/>
    <property type="evidence" value="ECO:0007669"/>
    <property type="project" value="UniProtKB-KW"/>
</dbReference>
<dbReference type="GO" id="GO:0006508">
    <property type="term" value="P:proteolysis"/>
    <property type="evidence" value="ECO:0007669"/>
    <property type="project" value="UniProtKB-KW"/>
</dbReference>
<dbReference type="InterPro" id="IPR019127">
    <property type="entry name" value="Exosortase"/>
</dbReference>
<feature type="transmembrane region" description="Helical" evidence="8">
    <location>
        <begin position="302"/>
        <end position="322"/>
    </location>
</feature>
<evidence type="ECO:0000259" key="9">
    <source>
        <dbReference type="Pfam" id="PF11984"/>
    </source>
</evidence>
<feature type="transmembrane region" description="Helical" evidence="8">
    <location>
        <begin position="260"/>
        <end position="281"/>
    </location>
</feature>
<dbReference type="AlphaFoldDB" id="A0A4S4AVQ7"/>
<evidence type="ECO:0000256" key="5">
    <source>
        <dbReference type="ARBA" id="ARBA00022801"/>
    </source>
</evidence>
<dbReference type="InterPro" id="IPR026392">
    <property type="entry name" value="Exo/Archaeosortase_dom"/>
</dbReference>
<reference evidence="10 11" key="1">
    <citation type="submission" date="2019-04" db="EMBL/GenBank/DDBJ databases">
        <title>Azoarcus nasutitermitis sp. nov. isolated from termite nest.</title>
        <authorList>
            <person name="Lin S.-Y."/>
            <person name="Hameed A."/>
            <person name="Hsu Y.-H."/>
            <person name="Young C.-C."/>
        </authorList>
    </citation>
    <scope>NUCLEOTIDE SEQUENCE [LARGE SCALE GENOMIC DNA]</scope>
    <source>
        <strain evidence="10 11">CC-YHH838</strain>
    </source>
</reference>
<gene>
    <name evidence="10" type="primary">xrtA</name>
    <name evidence="10" type="ORF">E6C76_13795</name>
</gene>
<keyword evidence="6 8" id="KW-1133">Transmembrane helix</keyword>
<evidence type="ECO:0000256" key="4">
    <source>
        <dbReference type="ARBA" id="ARBA00022692"/>
    </source>
</evidence>
<keyword evidence="11" id="KW-1185">Reference proteome</keyword>
<keyword evidence="7 8" id="KW-0472">Membrane</keyword>
<dbReference type="EMBL" id="SSOC01000005">
    <property type="protein sequence ID" value="THF63660.1"/>
    <property type="molecule type" value="Genomic_DNA"/>
</dbReference>
<dbReference type="NCBIfam" id="TIGR02602">
    <property type="entry name" value="8TM_EpsH"/>
    <property type="match status" value="1"/>
</dbReference>
<comment type="subcellular location">
    <subcellularLocation>
        <location evidence="1">Cell membrane</location>
        <topology evidence="1">Multi-pass membrane protein</topology>
    </subcellularLocation>
</comment>
<proteinExistence type="predicted"/>
<dbReference type="InterPro" id="IPR017540">
    <property type="entry name" value="Exosortase-1"/>
</dbReference>
<accession>A0A4S4AVQ7</accession>
<dbReference type="Proteomes" id="UP000308430">
    <property type="component" value="Unassembled WGS sequence"/>
</dbReference>
<dbReference type="InterPro" id="IPR014263">
    <property type="entry name" value="Methanolan_biosynth_EpsI"/>
</dbReference>
<evidence type="ECO:0000313" key="10">
    <source>
        <dbReference type="EMBL" id="THF63660.1"/>
    </source>
</evidence>
<feature type="transmembrane region" description="Helical" evidence="8">
    <location>
        <begin position="221"/>
        <end position="248"/>
    </location>
</feature>
<comment type="caution">
    <text evidence="10">The sequence shown here is derived from an EMBL/GenBank/DDBJ whole genome shotgun (WGS) entry which is preliminary data.</text>
</comment>
<dbReference type="Pfam" id="PF11984">
    <property type="entry name" value="DUF3485"/>
    <property type="match status" value="1"/>
</dbReference>
<evidence type="ECO:0000256" key="3">
    <source>
        <dbReference type="ARBA" id="ARBA00022670"/>
    </source>
</evidence>
<dbReference type="NCBIfam" id="TIGR04178">
    <property type="entry name" value="exo_archaeo"/>
    <property type="match status" value="1"/>
</dbReference>
<feature type="transmembrane region" description="Helical" evidence="8">
    <location>
        <begin position="80"/>
        <end position="99"/>
    </location>
</feature>
<keyword evidence="2" id="KW-1003">Cell membrane</keyword>
<keyword evidence="3" id="KW-0645">Protease</keyword>
<evidence type="ECO:0000256" key="8">
    <source>
        <dbReference type="SAM" id="Phobius"/>
    </source>
</evidence>
<dbReference type="NCBIfam" id="TIGR02914">
    <property type="entry name" value="EpsI_fam"/>
    <property type="match status" value="1"/>
</dbReference>
<feature type="transmembrane region" description="Helical" evidence="8">
    <location>
        <begin position="132"/>
        <end position="154"/>
    </location>
</feature>
<dbReference type="GO" id="GO:0005886">
    <property type="term" value="C:plasma membrane"/>
    <property type="evidence" value="ECO:0007669"/>
    <property type="project" value="UniProtKB-SubCell"/>
</dbReference>
<keyword evidence="4 8" id="KW-0812">Transmembrane</keyword>